<comment type="caution">
    <text evidence="9">The sequence shown here is derived from an EMBL/GenBank/DDBJ whole genome shotgun (WGS) entry which is preliminary data.</text>
</comment>
<dbReference type="EMBL" id="MU853568">
    <property type="protein sequence ID" value="KAK4145453.1"/>
    <property type="molecule type" value="Genomic_DNA"/>
</dbReference>
<dbReference type="InterPro" id="IPR036959">
    <property type="entry name" value="Peptidase_C12_UCH_sf"/>
</dbReference>
<accession>A0AAN6V5W5</accession>
<dbReference type="PRINTS" id="PR00707">
    <property type="entry name" value="UBCTHYDRLASE"/>
</dbReference>
<keyword evidence="4 7" id="KW-0378">Hydrolase</keyword>
<keyword evidence="2 7" id="KW-0645">Protease</keyword>
<evidence type="ECO:0000313" key="10">
    <source>
        <dbReference type="Proteomes" id="UP001302676"/>
    </source>
</evidence>
<dbReference type="PANTHER" id="PTHR10589:SF41">
    <property type="entry name" value="UBIQUITIN CARBOXYL-TERMINAL HYDROLASE"/>
    <property type="match status" value="1"/>
</dbReference>
<dbReference type="Gene3D" id="3.40.532.10">
    <property type="entry name" value="Peptidase C12, ubiquitin carboxyl-terminal hydrolase"/>
    <property type="match status" value="1"/>
</dbReference>
<keyword evidence="10" id="KW-1185">Reference proteome</keyword>
<dbReference type="EC" id="3.4.19.12" evidence="7"/>
<gene>
    <name evidence="9" type="ORF">C8A04DRAFT_35731</name>
</gene>
<keyword evidence="3 7" id="KW-0833">Ubl conjugation pathway</keyword>
<dbReference type="GO" id="GO:0016579">
    <property type="term" value="P:protein deubiquitination"/>
    <property type="evidence" value="ECO:0007669"/>
    <property type="project" value="TreeGrafter"/>
</dbReference>
<dbReference type="InterPro" id="IPR038765">
    <property type="entry name" value="Papain-like_cys_pep_sf"/>
</dbReference>
<comment type="similarity">
    <text evidence="6 7">Belongs to the peptidase C12 family.</text>
</comment>
<reference evidence="9" key="2">
    <citation type="submission" date="2023-05" db="EMBL/GenBank/DDBJ databases">
        <authorList>
            <consortium name="Lawrence Berkeley National Laboratory"/>
            <person name="Steindorff A."/>
            <person name="Hensen N."/>
            <person name="Bonometti L."/>
            <person name="Westerberg I."/>
            <person name="Brannstrom I.O."/>
            <person name="Guillou S."/>
            <person name="Cros-Aarteil S."/>
            <person name="Calhoun S."/>
            <person name="Haridas S."/>
            <person name="Kuo A."/>
            <person name="Mondo S."/>
            <person name="Pangilinan J."/>
            <person name="Riley R."/>
            <person name="Labutti K."/>
            <person name="Andreopoulos B."/>
            <person name="Lipzen A."/>
            <person name="Chen C."/>
            <person name="Yanf M."/>
            <person name="Daum C."/>
            <person name="Ng V."/>
            <person name="Clum A."/>
            <person name="Ohm R."/>
            <person name="Martin F."/>
            <person name="Silar P."/>
            <person name="Natvig D."/>
            <person name="Lalanne C."/>
            <person name="Gautier V."/>
            <person name="Ament-Velasquez S.L."/>
            <person name="Kruys A."/>
            <person name="Hutchinson M.I."/>
            <person name="Powell A.J."/>
            <person name="Barry K."/>
            <person name="Miller A.N."/>
            <person name="Grigoriev I.V."/>
            <person name="Debuchy R."/>
            <person name="Gladieux P."/>
            <person name="Thoren M.H."/>
            <person name="Johannesson H."/>
        </authorList>
    </citation>
    <scope>NUCLEOTIDE SEQUENCE</scope>
    <source>
        <strain evidence="9">CBS 141.50</strain>
    </source>
</reference>
<proteinExistence type="inferred from homology"/>
<dbReference type="Pfam" id="PF01088">
    <property type="entry name" value="Peptidase_C12"/>
    <property type="match status" value="1"/>
</dbReference>
<dbReference type="GeneID" id="87819889"/>
<reference evidence="9" key="1">
    <citation type="journal article" date="2023" name="Mol. Phylogenet. Evol.">
        <title>Genome-scale phylogeny and comparative genomics of the fungal order Sordariales.</title>
        <authorList>
            <person name="Hensen N."/>
            <person name="Bonometti L."/>
            <person name="Westerberg I."/>
            <person name="Brannstrom I.O."/>
            <person name="Guillou S."/>
            <person name="Cros-Aarteil S."/>
            <person name="Calhoun S."/>
            <person name="Haridas S."/>
            <person name="Kuo A."/>
            <person name="Mondo S."/>
            <person name="Pangilinan J."/>
            <person name="Riley R."/>
            <person name="LaButti K."/>
            <person name="Andreopoulos B."/>
            <person name="Lipzen A."/>
            <person name="Chen C."/>
            <person name="Yan M."/>
            <person name="Daum C."/>
            <person name="Ng V."/>
            <person name="Clum A."/>
            <person name="Steindorff A."/>
            <person name="Ohm R.A."/>
            <person name="Martin F."/>
            <person name="Silar P."/>
            <person name="Natvig D.O."/>
            <person name="Lalanne C."/>
            <person name="Gautier V."/>
            <person name="Ament-Velasquez S.L."/>
            <person name="Kruys A."/>
            <person name="Hutchinson M.I."/>
            <person name="Powell A.J."/>
            <person name="Barry K."/>
            <person name="Miller A.N."/>
            <person name="Grigoriev I.V."/>
            <person name="Debuchy R."/>
            <person name="Gladieux P."/>
            <person name="Hiltunen Thoren M."/>
            <person name="Johannesson H."/>
        </authorList>
    </citation>
    <scope>NUCLEOTIDE SEQUENCE</scope>
    <source>
        <strain evidence="9">CBS 141.50</strain>
    </source>
</reference>
<comment type="caution">
    <text evidence="6">Lacks conserved residue(s) required for the propagation of feature annotation.</text>
</comment>
<evidence type="ECO:0000256" key="3">
    <source>
        <dbReference type="ARBA" id="ARBA00022786"/>
    </source>
</evidence>
<feature type="domain" description="UCH catalytic" evidence="8">
    <location>
        <begin position="9"/>
        <end position="250"/>
    </location>
</feature>
<sequence length="253" mass="27862">MTADQEAKEFDILENNPEVMNALGEKLGLSKKLAFYDVLSLDEPELLAHIPRPAYALLAIIPLTKSWQRDREEEDARLGDPVAYYDGGEAAAGGDRPLVWFQQTIREACGSYGFVHCAINGEAAKFLVPGSTLDKLRTAALPLARDERAKVLYDSVEFEEAHKSVVALGDTPEPIRGSTKHAGQHFVAYVKENGHLWELEGSRGGPLDRGTLAEDEDVLSPRALELSLKRILQLNRDDPDVRFSCTVLAPAQP</sequence>
<comment type="catalytic activity">
    <reaction evidence="1 7">
        <text>Thiol-dependent hydrolysis of ester, thioester, amide, peptide and isopeptide bonds formed by the C-terminal Gly of ubiquitin (a 76-residue protein attached to proteins as an intracellular targeting signal).</text>
        <dbReference type="EC" id="3.4.19.12"/>
    </reaction>
</comment>
<evidence type="ECO:0000256" key="7">
    <source>
        <dbReference type="RuleBase" id="RU361215"/>
    </source>
</evidence>
<dbReference type="GO" id="GO:0004843">
    <property type="term" value="F:cysteine-type deubiquitinase activity"/>
    <property type="evidence" value="ECO:0007669"/>
    <property type="project" value="UniProtKB-EC"/>
</dbReference>
<protein>
    <recommendedName>
        <fullName evidence="7">Ubiquitin carboxyl-terminal hydrolase</fullName>
        <ecNumber evidence="7">3.4.19.12</ecNumber>
    </recommendedName>
</protein>
<dbReference type="SUPFAM" id="SSF54001">
    <property type="entry name" value="Cysteine proteinases"/>
    <property type="match status" value="1"/>
</dbReference>
<evidence type="ECO:0000256" key="6">
    <source>
        <dbReference type="PROSITE-ProRule" id="PRU01393"/>
    </source>
</evidence>
<dbReference type="InterPro" id="IPR001578">
    <property type="entry name" value="Peptidase_C12_UCH"/>
</dbReference>
<dbReference type="GO" id="GO:0006511">
    <property type="term" value="P:ubiquitin-dependent protein catabolic process"/>
    <property type="evidence" value="ECO:0007669"/>
    <property type="project" value="UniProtKB-UniRule"/>
</dbReference>
<evidence type="ECO:0000313" key="9">
    <source>
        <dbReference type="EMBL" id="KAK4145453.1"/>
    </source>
</evidence>
<evidence type="ECO:0000256" key="1">
    <source>
        <dbReference type="ARBA" id="ARBA00000707"/>
    </source>
</evidence>
<dbReference type="RefSeq" id="XP_062638824.1">
    <property type="nucleotide sequence ID" value="XM_062783276.1"/>
</dbReference>
<dbReference type="AlphaFoldDB" id="A0AAN6V5W5"/>
<evidence type="ECO:0000256" key="5">
    <source>
        <dbReference type="ARBA" id="ARBA00022807"/>
    </source>
</evidence>
<dbReference type="PANTHER" id="PTHR10589">
    <property type="entry name" value="UBIQUITIN CARBOXYL-TERMINAL HYDROLASE"/>
    <property type="match status" value="1"/>
</dbReference>
<dbReference type="GO" id="GO:0005737">
    <property type="term" value="C:cytoplasm"/>
    <property type="evidence" value="ECO:0007669"/>
    <property type="project" value="TreeGrafter"/>
</dbReference>
<dbReference type="PROSITE" id="PS52048">
    <property type="entry name" value="UCH_DOMAIN"/>
    <property type="match status" value="1"/>
</dbReference>
<organism evidence="9 10">
    <name type="scientific">Dichotomopilus funicola</name>
    <dbReference type="NCBI Taxonomy" id="1934379"/>
    <lineage>
        <taxon>Eukaryota</taxon>
        <taxon>Fungi</taxon>
        <taxon>Dikarya</taxon>
        <taxon>Ascomycota</taxon>
        <taxon>Pezizomycotina</taxon>
        <taxon>Sordariomycetes</taxon>
        <taxon>Sordariomycetidae</taxon>
        <taxon>Sordariales</taxon>
        <taxon>Chaetomiaceae</taxon>
        <taxon>Dichotomopilus</taxon>
    </lineage>
</organism>
<keyword evidence="5 7" id="KW-0788">Thiol protease</keyword>
<evidence type="ECO:0000256" key="4">
    <source>
        <dbReference type="ARBA" id="ARBA00022801"/>
    </source>
</evidence>
<evidence type="ECO:0000259" key="8">
    <source>
        <dbReference type="PROSITE" id="PS52048"/>
    </source>
</evidence>
<dbReference type="Proteomes" id="UP001302676">
    <property type="component" value="Unassembled WGS sequence"/>
</dbReference>
<name>A0AAN6V5W5_9PEZI</name>
<evidence type="ECO:0000256" key="2">
    <source>
        <dbReference type="ARBA" id="ARBA00022670"/>
    </source>
</evidence>